<dbReference type="GO" id="GO:0007094">
    <property type="term" value="P:mitotic spindle assembly checkpoint signaling"/>
    <property type="evidence" value="ECO:0007669"/>
    <property type="project" value="TreeGrafter"/>
</dbReference>
<dbReference type="FunFam" id="3.30.900.10:FF:000002">
    <property type="entry name" value="Mitotic spindle assembly checkpoint protein MAD2A"/>
    <property type="match status" value="1"/>
</dbReference>
<evidence type="ECO:0000256" key="6">
    <source>
        <dbReference type="ARBA" id="ARBA00023306"/>
    </source>
</evidence>
<dbReference type="InterPro" id="IPR036570">
    <property type="entry name" value="HORMA_dom_sf"/>
</dbReference>
<dbReference type="Gene3D" id="3.30.900.10">
    <property type="entry name" value="HORMA domain"/>
    <property type="match status" value="1"/>
</dbReference>
<dbReference type="AlphaFoldDB" id="A0AAN7WMV9"/>
<proteinExistence type="inferred from homology"/>
<dbReference type="Pfam" id="PF02301">
    <property type="entry name" value="HORMA"/>
    <property type="match status" value="1"/>
</dbReference>
<evidence type="ECO:0000313" key="9">
    <source>
        <dbReference type="Proteomes" id="UP001306508"/>
    </source>
</evidence>
<sequence>MNSSIALKGSTRIITEFFEYCVNSILYQRGVYPEEDFGTVKKYDLTLMKTHDDELKSYIRRILGQVHKWMLGGKCNKLVICIVDKDEGEVVERWAFDIERISVENNENENNHSQSESKLSKEEIQKEIRALIRQITASVTFLPDLSNKGRYTFNVLAYTDAYARVPMEWGDSDGKEIENGEVMQFRSFSTGNHKIGAQVTNMFFRDLKKNERLKLIFEINTNLPRSYVIQSFYYAASNVVAHVWLINTLIGSRFIQDLM</sequence>
<comment type="caution">
    <text evidence="8">The sequence shown here is derived from an EMBL/GenBank/DDBJ whole genome shotgun (WGS) entry which is preliminary data.</text>
</comment>
<evidence type="ECO:0000256" key="4">
    <source>
        <dbReference type="ARBA" id="ARBA00022776"/>
    </source>
</evidence>
<dbReference type="GO" id="GO:0005737">
    <property type="term" value="C:cytoplasm"/>
    <property type="evidence" value="ECO:0007669"/>
    <property type="project" value="TreeGrafter"/>
</dbReference>
<evidence type="ECO:0000313" key="8">
    <source>
        <dbReference type="EMBL" id="KAK5780790.1"/>
    </source>
</evidence>
<keyword evidence="9" id="KW-1185">Reference proteome</keyword>
<dbReference type="PANTHER" id="PTHR11842:SF11">
    <property type="entry name" value="MITOTIC SPINDLE ASSEMBLY CHECKPOINT PROTEIN MAD2A"/>
    <property type="match status" value="1"/>
</dbReference>
<reference evidence="9" key="1">
    <citation type="submission" date="2023-07" db="EMBL/GenBank/DDBJ databases">
        <title>A draft genome of Kazachstania heterogenica Y-27499.</title>
        <authorList>
            <person name="Donic C."/>
            <person name="Kralova J.S."/>
            <person name="Fidel L."/>
            <person name="Ben-Dor S."/>
            <person name="Jung S."/>
        </authorList>
    </citation>
    <scope>NUCLEOTIDE SEQUENCE [LARGE SCALE GENOMIC DNA]</scope>
    <source>
        <strain evidence="9">Y27499</strain>
    </source>
</reference>
<organism evidence="8 9">
    <name type="scientific">Arxiozyma heterogenica</name>
    <dbReference type="NCBI Taxonomy" id="278026"/>
    <lineage>
        <taxon>Eukaryota</taxon>
        <taxon>Fungi</taxon>
        <taxon>Dikarya</taxon>
        <taxon>Ascomycota</taxon>
        <taxon>Saccharomycotina</taxon>
        <taxon>Saccharomycetes</taxon>
        <taxon>Saccharomycetales</taxon>
        <taxon>Saccharomycetaceae</taxon>
        <taxon>Arxiozyma</taxon>
    </lineage>
</organism>
<dbReference type="EMBL" id="JAWIZZ010000040">
    <property type="protein sequence ID" value="KAK5780790.1"/>
    <property type="molecule type" value="Genomic_DNA"/>
</dbReference>
<comment type="subcellular location">
    <subcellularLocation>
        <location evidence="1">Nucleus</location>
    </subcellularLocation>
</comment>
<evidence type="ECO:0000256" key="2">
    <source>
        <dbReference type="ARBA" id="ARBA00010348"/>
    </source>
</evidence>
<keyword evidence="5" id="KW-0539">Nucleus</keyword>
<keyword evidence="4" id="KW-0498">Mitosis</keyword>
<evidence type="ECO:0000256" key="3">
    <source>
        <dbReference type="ARBA" id="ARBA00022618"/>
    </source>
</evidence>
<dbReference type="GO" id="GO:0005654">
    <property type="term" value="C:nucleoplasm"/>
    <property type="evidence" value="ECO:0007669"/>
    <property type="project" value="TreeGrafter"/>
</dbReference>
<dbReference type="InterPro" id="IPR003511">
    <property type="entry name" value="HORMA_dom"/>
</dbReference>
<name>A0AAN7WMV9_9SACH</name>
<dbReference type="PANTHER" id="PTHR11842">
    <property type="entry name" value="MITOTIC SPINDLE ASSEMBLY CHECKPOINT PROTEIN MAD2"/>
    <property type="match status" value="1"/>
</dbReference>
<protein>
    <recommendedName>
        <fullName evidence="7">HORMA domain-containing protein</fullName>
    </recommendedName>
</protein>
<dbReference type="InterPro" id="IPR045091">
    <property type="entry name" value="Mad2-like"/>
</dbReference>
<dbReference type="SUPFAM" id="SSF56019">
    <property type="entry name" value="The spindle assembly checkpoint protein mad2"/>
    <property type="match status" value="1"/>
</dbReference>
<dbReference type="PROSITE" id="PS50815">
    <property type="entry name" value="HORMA"/>
    <property type="match status" value="1"/>
</dbReference>
<dbReference type="GO" id="GO:0033597">
    <property type="term" value="C:mitotic checkpoint complex"/>
    <property type="evidence" value="ECO:0007669"/>
    <property type="project" value="UniProtKB-ARBA"/>
</dbReference>
<gene>
    <name evidence="8" type="ORF">RI543_001915</name>
</gene>
<evidence type="ECO:0000256" key="1">
    <source>
        <dbReference type="ARBA" id="ARBA00004123"/>
    </source>
</evidence>
<dbReference type="GO" id="GO:0051301">
    <property type="term" value="P:cell division"/>
    <property type="evidence" value="ECO:0007669"/>
    <property type="project" value="UniProtKB-KW"/>
</dbReference>
<accession>A0AAN7WMV9</accession>
<comment type="similarity">
    <text evidence="2">Belongs to the MAD2 family.</text>
</comment>
<evidence type="ECO:0000259" key="7">
    <source>
        <dbReference type="PROSITE" id="PS50815"/>
    </source>
</evidence>
<feature type="domain" description="HORMA" evidence="7">
    <location>
        <begin position="8"/>
        <end position="199"/>
    </location>
</feature>
<evidence type="ECO:0000256" key="5">
    <source>
        <dbReference type="ARBA" id="ARBA00023242"/>
    </source>
</evidence>
<dbReference type="Proteomes" id="UP001306508">
    <property type="component" value="Unassembled WGS sequence"/>
</dbReference>
<keyword evidence="6" id="KW-0131">Cell cycle</keyword>
<dbReference type="GO" id="GO:0000776">
    <property type="term" value="C:kinetochore"/>
    <property type="evidence" value="ECO:0007669"/>
    <property type="project" value="TreeGrafter"/>
</dbReference>
<keyword evidence="3" id="KW-0132">Cell division</keyword>